<sequence length="165" mass="18671">MGDSSTVPNAWETARPFPGSPPDSFDRRSVIDTPHGRYWELSESGWDAMLGYLADPATLARYAERREHQVEVTVSDSTGEHTFRTPRTSEDQAIIDEAANSYLRDVGLPERPTGYRWFQRLPDDLDVKDIDEAVYAAIKDLSRDHHPAEAVPAIRAALAELYRER</sequence>
<gene>
    <name evidence="2" type="ORF">GA0070614_0491</name>
</gene>
<dbReference type="EMBL" id="LT607753">
    <property type="protein sequence ID" value="SCG38235.1"/>
    <property type="molecule type" value="Genomic_DNA"/>
</dbReference>
<keyword evidence="3" id="KW-1185">Reference proteome</keyword>
<organism evidence="2 3">
    <name type="scientific">Micromonospora coxensis</name>
    <dbReference type="NCBI Taxonomy" id="356852"/>
    <lineage>
        <taxon>Bacteria</taxon>
        <taxon>Bacillati</taxon>
        <taxon>Actinomycetota</taxon>
        <taxon>Actinomycetes</taxon>
        <taxon>Micromonosporales</taxon>
        <taxon>Micromonosporaceae</taxon>
        <taxon>Micromonospora</taxon>
    </lineage>
</organism>
<evidence type="ECO:0000256" key="1">
    <source>
        <dbReference type="SAM" id="MobiDB-lite"/>
    </source>
</evidence>
<accession>A0A1C5GWS8</accession>
<dbReference type="OrthoDB" id="4476365at2"/>
<dbReference type="InterPro" id="IPR046000">
    <property type="entry name" value="DUF5956"/>
</dbReference>
<feature type="region of interest" description="Disordered" evidence="1">
    <location>
        <begin position="1"/>
        <end position="28"/>
    </location>
</feature>
<dbReference type="Pfam" id="PF19381">
    <property type="entry name" value="DUF5956"/>
    <property type="match status" value="1"/>
</dbReference>
<evidence type="ECO:0000313" key="3">
    <source>
        <dbReference type="Proteomes" id="UP000198215"/>
    </source>
</evidence>
<reference evidence="3" key="1">
    <citation type="submission" date="2016-06" db="EMBL/GenBank/DDBJ databases">
        <authorList>
            <person name="Varghese N."/>
            <person name="Submissions Spin"/>
        </authorList>
    </citation>
    <scope>NUCLEOTIDE SEQUENCE [LARGE SCALE GENOMIC DNA]</scope>
    <source>
        <strain evidence="3">DSM 45161</strain>
    </source>
</reference>
<dbReference type="AlphaFoldDB" id="A0A1C5GWS8"/>
<dbReference type="RefSeq" id="WP_157744894.1">
    <property type="nucleotide sequence ID" value="NZ_LT607753.1"/>
</dbReference>
<evidence type="ECO:0000313" key="2">
    <source>
        <dbReference type="EMBL" id="SCG38235.1"/>
    </source>
</evidence>
<proteinExistence type="predicted"/>
<protein>
    <submittedName>
        <fullName evidence="2">Uncharacterized protein</fullName>
    </submittedName>
</protein>
<name>A0A1C5GWS8_9ACTN</name>
<dbReference type="Proteomes" id="UP000198215">
    <property type="component" value="Chromosome I"/>
</dbReference>